<dbReference type="eggNOG" id="ENOG502QUY1">
    <property type="taxonomic scope" value="Eukaryota"/>
</dbReference>
<organism evidence="3">
    <name type="scientific">Eucalyptus grandis</name>
    <name type="common">Flooded gum</name>
    <dbReference type="NCBI Taxonomy" id="71139"/>
    <lineage>
        <taxon>Eukaryota</taxon>
        <taxon>Viridiplantae</taxon>
        <taxon>Streptophyta</taxon>
        <taxon>Embryophyta</taxon>
        <taxon>Tracheophyta</taxon>
        <taxon>Spermatophyta</taxon>
        <taxon>Magnoliopsida</taxon>
        <taxon>eudicotyledons</taxon>
        <taxon>Gunneridae</taxon>
        <taxon>Pentapetalae</taxon>
        <taxon>rosids</taxon>
        <taxon>malvids</taxon>
        <taxon>Myrtales</taxon>
        <taxon>Myrtaceae</taxon>
        <taxon>Myrtoideae</taxon>
        <taxon>Eucalypteae</taxon>
        <taxon>Eucalyptus</taxon>
    </lineage>
</organism>
<dbReference type="EMBL" id="KK198761">
    <property type="protein sequence ID" value="KCW55633.1"/>
    <property type="molecule type" value="Genomic_DNA"/>
</dbReference>
<accession>A0A059AP61</accession>
<evidence type="ECO:0000256" key="2">
    <source>
        <dbReference type="SAM" id="MobiDB-lite"/>
    </source>
</evidence>
<dbReference type="InParanoid" id="A0A059AP61"/>
<dbReference type="OMA" id="HECADKL"/>
<sequence length="284" mass="31562">MASPANPKSHFHARSVSLPSEPKPLIPQAENHLRRIRSSEAATTSSFSSVSITISSLVDFYDSVDDLLLLPHAQRAFVQEGRDEVLERSLSLLDICSTGKDVVAQTKETVQVLQSTLRRRRGDELALRNEVGTYLASRKKAKKTIQNCLKNLKIKSTISSSDQSGATIVSILREAEGVALKTIESLLTLVRGKSASCSFFFKWMHSNRVAADERASNSELEIVDAAVDALLSHKIGKASNIQMEHVQKVMAELESHIQDIEEEMEHLIRRLIKTRVSLLNILNH</sequence>
<evidence type="ECO:0000256" key="1">
    <source>
        <dbReference type="SAM" id="Coils"/>
    </source>
</evidence>
<dbReference type="OrthoDB" id="1701699at2759"/>
<keyword evidence="1" id="KW-0175">Coiled coil</keyword>
<dbReference type="InterPro" id="IPR004320">
    <property type="entry name" value="BPS1_pln"/>
</dbReference>
<proteinExistence type="predicted"/>
<dbReference type="PANTHER" id="PTHR33070">
    <property type="entry name" value="OS06G0725500 PROTEIN"/>
    <property type="match status" value="1"/>
</dbReference>
<dbReference type="AlphaFoldDB" id="A0A059AP61"/>
<name>A0A059AP61_EUCGR</name>
<dbReference type="PANTHER" id="PTHR33070:SF7">
    <property type="entry name" value="RX N-TERMINAL DOMAIN-CONTAINING PROTEIN"/>
    <property type="match status" value="1"/>
</dbReference>
<evidence type="ECO:0000313" key="3">
    <source>
        <dbReference type="EMBL" id="KCW55633.1"/>
    </source>
</evidence>
<dbReference type="KEGG" id="egr:104419013"/>
<feature type="coiled-coil region" evidence="1">
    <location>
        <begin position="243"/>
        <end position="277"/>
    </location>
</feature>
<evidence type="ECO:0008006" key="4">
    <source>
        <dbReference type="Google" id="ProtNLM"/>
    </source>
</evidence>
<gene>
    <name evidence="3" type="ORF">EUGRSUZ_I01497</name>
</gene>
<dbReference type="GO" id="GO:0048364">
    <property type="term" value="P:root development"/>
    <property type="evidence" value="ECO:0007669"/>
    <property type="project" value="InterPro"/>
</dbReference>
<dbReference type="GO" id="GO:0048367">
    <property type="term" value="P:shoot system development"/>
    <property type="evidence" value="ECO:0007669"/>
    <property type="project" value="InterPro"/>
</dbReference>
<protein>
    <recommendedName>
        <fullName evidence="4">DUF241 domain-containing protein</fullName>
    </recommendedName>
</protein>
<dbReference type="Gramene" id="KCW55633">
    <property type="protein sequence ID" value="KCW55633"/>
    <property type="gene ID" value="EUGRSUZ_I01497"/>
</dbReference>
<dbReference type="Pfam" id="PF03087">
    <property type="entry name" value="BPS1"/>
    <property type="match status" value="1"/>
</dbReference>
<reference evidence="3" key="1">
    <citation type="submission" date="2013-07" db="EMBL/GenBank/DDBJ databases">
        <title>The genome of Eucalyptus grandis.</title>
        <authorList>
            <person name="Schmutz J."/>
            <person name="Hayes R."/>
            <person name="Myburg A."/>
            <person name="Tuskan G."/>
            <person name="Grattapaglia D."/>
            <person name="Rokhsar D.S."/>
        </authorList>
    </citation>
    <scope>NUCLEOTIDE SEQUENCE</scope>
    <source>
        <tissue evidence="3">Leaf extractions</tissue>
    </source>
</reference>
<dbReference type="STRING" id="71139.A0A059AP61"/>
<feature type="region of interest" description="Disordered" evidence="2">
    <location>
        <begin position="1"/>
        <end position="25"/>
    </location>
</feature>